<evidence type="ECO:0000313" key="1">
    <source>
        <dbReference type="EMBL" id="MBP1905035.1"/>
    </source>
</evidence>
<reference evidence="1 2" key="1">
    <citation type="submission" date="2021-03" db="EMBL/GenBank/DDBJ databases">
        <title>Genomic Encyclopedia of Type Strains, Phase IV (KMG-IV): sequencing the most valuable type-strain genomes for metagenomic binning, comparative biology and taxonomic classification.</title>
        <authorList>
            <person name="Goeker M."/>
        </authorList>
    </citation>
    <scope>NUCLEOTIDE SEQUENCE [LARGE SCALE GENOMIC DNA]</scope>
    <source>
        <strain evidence="1 2">DSM 14349</strain>
    </source>
</reference>
<comment type="caution">
    <text evidence="1">The sequence shown here is derived from an EMBL/GenBank/DDBJ whole genome shotgun (WGS) entry which is preliminary data.</text>
</comment>
<sequence>MFPKTLDYYQIELTRMLETERYSEAMDLLSFLLSCEGQDPKHYEEWQSLLEWLMSAFPQSESNQMQEETEDEELFVRKHIEQKLHEDPNYGEKLLDTVINQPMSERSLLALEQLAFVDLPQIDDALLNWISNEELHPLLQFRVIQILARRGNKESFYVKRGKENVEIQFKDVPLKTNLFPYPIQAVLERVEEQAAIHNPTLFYFAQELWYQFIMSIYGTVNYKTILKEDDTELDIWAGALHAVVSKHLPDGNKQDEEIRVQYGITDHFRLRFEQACRAIEQFVALGISL</sequence>
<evidence type="ECO:0000313" key="2">
    <source>
        <dbReference type="Proteomes" id="UP001519272"/>
    </source>
</evidence>
<accession>A0ABS4FR53</accession>
<keyword evidence="2" id="KW-1185">Reference proteome</keyword>
<dbReference type="Proteomes" id="UP001519272">
    <property type="component" value="Unassembled WGS sequence"/>
</dbReference>
<gene>
    <name evidence="1" type="ORF">J2Z32_001660</name>
</gene>
<organism evidence="1 2">
    <name type="scientific">Paenibacillus turicensis</name>
    <dbReference type="NCBI Taxonomy" id="160487"/>
    <lineage>
        <taxon>Bacteria</taxon>
        <taxon>Bacillati</taxon>
        <taxon>Bacillota</taxon>
        <taxon>Bacilli</taxon>
        <taxon>Bacillales</taxon>
        <taxon>Paenibacillaceae</taxon>
        <taxon>Paenibacillus</taxon>
    </lineage>
</organism>
<dbReference type="EMBL" id="JAGGKG010000006">
    <property type="protein sequence ID" value="MBP1905035.1"/>
    <property type="molecule type" value="Genomic_DNA"/>
</dbReference>
<protein>
    <submittedName>
        <fullName evidence="1">Uncharacterized protein</fullName>
    </submittedName>
</protein>
<proteinExistence type="predicted"/>
<name>A0ABS4FR53_9BACL</name>